<evidence type="ECO:0000256" key="3">
    <source>
        <dbReference type="SAM" id="SignalP"/>
    </source>
</evidence>
<keyword evidence="5" id="KW-1185">Reference proteome</keyword>
<dbReference type="Proteomes" id="UP001501303">
    <property type="component" value="Unassembled WGS sequence"/>
</dbReference>
<feature type="region of interest" description="Disordered" evidence="1">
    <location>
        <begin position="285"/>
        <end position="334"/>
    </location>
</feature>
<accession>A0ABP5A2Y7</accession>
<dbReference type="SUPFAM" id="SSF75011">
    <property type="entry name" value="3-carboxy-cis,cis-mucoante lactonizing enzyme"/>
    <property type="match status" value="1"/>
</dbReference>
<comment type="caution">
    <text evidence="4">The sequence shown here is derived from an EMBL/GenBank/DDBJ whole genome shotgun (WGS) entry which is preliminary data.</text>
</comment>
<feature type="chain" id="PRO_5045863910" description="WD40 repeat domain-containing protein" evidence="3">
    <location>
        <begin position="38"/>
        <end position="359"/>
    </location>
</feature>
<evidence type="ECO:0000313" key="5">
    <source>
        <dbReference type="Proteomes" id="UP001501303"/>
    </source>
</evidence>
<evidence type="ECO:0000256" key="1">
    <source>
        <dbReference type="SAM" id="MobiDB-lite"/>
    </source>
</evidence>
<feature type="transmembrane region" description="Helical" evidence="2">
    <location>
        <begin position="338"/>
        <end position="355"/>
    </location>
</feature>
<name>A0ABP5A2Y7_9ACTN</name>
<keyword evidence="2" id="KW-0812">Transmembrane</keyword>
<organism evidence="4 5">
    <name type="scientific">Streptomyces sodiiphilus</name>
    <dbReference type="NCBI Taxonomy" id="226217"/>
    <lineage>
        <taxon>Bacteria</taxon>
        <taxon>Bacillati</taxon>
        <taxon>Actinomycetota</taxon>
        <taxon>Actinomycetes</taxon>
        <taxon>Kitasatosporales</taxon>
        <taxon>Streptomycetaceae</taxon>
        <taxon>Streptomyces</taxon>
    </lineage>
</organism>
<evidence type="ECO:0008006" key="6">
    <source>
        <dbReference type="Google" id="ProtNLM"/>
    </source>
</evidence>
<keyword evidence="2" id="KW-0472">Membrane</keyword>
<evidence type="ECO:0000256" key="2">
    <source>
        <dbReference type="SAM" id="Phobius"/>
    </source>
</evidence>
<protein>
    <recommendedName>
        <fullName evidence="6">WD40 repeat domain-containing protein</fullName>
    </recommendedName>
</protein>
<dbReference type="InterPro" id="IPR015943">
    <property type="entry name" value="WD40/YVTN_repeat-like_dom_sf"/>
</dbReference>
<sequence length="359" mass="38417">MPLTRPFPAVPRGPAARAALFLLPALLLLLPACTARADDTGGGTAPFTIEDERITESSGLQASERHPGVYWTHNDSGYAPRVYAVDSATGQTVATVTLEGVEGRDLESIHLGPDGDLYVGDIGDNFDGAWPHVWIYRFPEPERLADVALTPVVYTVRYEDGPRDAEALMVHPGTGRVYIASKKGDATGALYAGPEQLTAEGVNVFRRVADTELQVTGGAFSPDGTRLVLRGYFAAEMYRWDPDGPPEEIGTVTVPLQRQGESVTFTRDGRTLMFGSEGLRSQVRPVALDDELLPDSAREEPEGGDGTDRADGREERDGNGGDAEGGTDGTGADGEREVPLLLIGLVLAGALLFALRKRK</sequence>
<keyword evidence="3" id="KW-0732">Signal</keyword>
<feature type="signal peptide" evidence="3">
    <location>
        <begin position="1"/>
        <end position="37"/>
    </location>
</feature>
<evidence type="ECO:0000313" key="4">
    <source>
        <dbReference type="EMBL" id="GAA1897142.1"/>
    </source>
</evidence>
<dbReference type="RefSeq" id="WP_344258284.1">
    <property type="nucleotide sequence ID" value="NZ_BAAAMJ010000003.1"/>
</dbReference>
<feature type="compositionally biased region" description="Gly residues" evidence="1">
    <location>
        <begin position="320"/>
        <end position="332"/>
    </location>
</feature>
<feature type="compositionally biased region" description="Basic and acidic residues" evidence="1">
    <location>
        <begin position="296"/>
        <end position="319"/>
    </location>
</feature>
<reference evidence="5" key="1">
    <citation type="journal article" date="2019" name="Int. J. Syst. Evol. Microbiol.">
        <title>The Global Catalogue of Microorganisms (GCM) 10K type strain sequencing project: providing services to taxonomists for standard genome sequencing and annotation.</title>
        <authorList>
            <consortium name="The Broad Institute Genomics Platform"/>
            <consortium name="The Broad Institute Genome Sequencing Center for Infectious Disease"/>
            <person name="Wu L."/>
            <person name="Ma J."/>
        </authorList>
    </citation>
    <scope>NUCLEOTIDE SEQUENCE [LARGE SCALE GENOMIC DNA]</scope>
    <source>
        <strain evidence="5">JCM 13581</strain>
    </source>
</reference>
<dbReference type="Gene3D" id="2.130.10.10">
    <property type="entry name" value="YVTN repeat-like/Quinoprotein amine dehydrogenase"/>
    <property type="match status" value="1"/>
</dbReference>
<proteinExistence type="predicted"/>
<keyword evidence="2" id="KW-1133">Transmembrane helix</keyword>
<dbReference type="EMBL" id="BAAAMJ010000003">
    <property type="protein sequence ID" value="GAA1897142.1"/>
    <property type="molecule type" value="Genomic_DNA"/>
</dbReference>
<gene>
    <name evidence="4" type="ORF">GCM10009716_04030</name>
</gene>